<organism evidence="4">
    <name type="scientific">Cereibacter sphaeroides (strain ATCC 17025 / ATH 2.4.3)</name>
    <name type="common">Rhodobacter sphaeroides</name>
    <dbReference type="NCBI Taxonomy" id="349102"/>
    <lineage>
        <taxon>Bacteria</taxon>
        <taxon>Pseudomonadati</taxon>
        <taxon>Pseudomonadota</taxon>
        <taxon>Alphaproteobacteria</taxon>
        <taxon>Rhodobacterales</taxon>
        <taxon>Paracoccaceae</taxon>
        <taxon>Cereibacter</taxon>
    </lineage>
</organism>
<dbReference type="eggNOG" id="ENOG502ZKQ2">
    <property type="taxonomic scope" value="Bacteria"/>
</dbReference>
<dbReference type="AlphaFoldDB" id="A4WT34"/>
<evidence type="ECO:0000256" key="3">
    <source>
        <dbReference type="SAM" id="Phobius"/>
    </source>
</evidence>
<feature type="compositionally biased region" description="Low complexity" evidence="2">
    <location>
        <begin position="204"/>
        <end position="239"/>
    </location>
</feature>
<dbReference type="STRING" id="349102.Rsph17025_1655"/>
<keyword evidence="1" id="KW-0175">Coiled coil</keyword>
<evidence type="ECO:0000313" key="4">
    <source>
        <dbReference type="EMBL" id="ABP70548.1"/>
    </source>
</evidence>
<accession>A4WT34</accession>
<dbReference type="BioCyc" id="RSPH349102:G1G8M-1703-MONOMER"/>
<name>A4WT34_CERS5</name>
<dbReference type="HOGENOM" id="CLU_1128369_0_0_5"/>
<feature type="region of interest" description="Disordered" evidence="2">
    <location>
        <begin position="200"/>
        <end position="246"/>
    </location>
</feature>
<keyword evidence="3" id="KW-0472">Membrane</keyword>
<proteinExistence type="predicted"/>
<feature type="coiled-coil region" evidence="1">
    <location>
        <begin position="12"/>
        <end position="42"/>
    </location>
</feature>
<reference evidence="4" key="1">
    <citation type="submission" date="2007-04" db="EMBL/GenBank/DDBJ databases">
        <title>Complete sequence of chromosome of Rhodobacter sphaeroides ATCC 17025.</title>
        <authorList>
            <consortium name="US DOE Joint Genome Institute"/>
            <person name="Copeland A."/>
            <person name="Lucas S."/>
            <person name="Lapidus A."/>
            <person name="Barry K."/>
            <person name="Detter J.C."/>
            <person name="Glavina del Rio T."/>
            <person name="Hammon N."/>
            <person name="Israni S."/>
            <person name="Dalin E."/>
            <person name="Tice H."/>
            <person name="Pitluck S."/>
            <person name="Chertkov O."/>
            <person name="Brettin T."/>
            <person name="Bruce D."/>
            <person name="Han C."/>
            <person name="Schmutz J."/>
            <person name="Larimer F."/>
            <person name="Land M."/>
            <person name="Hauser L."/>
            <person name="Kyrpides N."/>
            <person name="Kim E."/>
            <person name="Richardson P."/>
            <person name="Mackenzie C."/>
            <person name="Choudhary M."/>
            <person name="Donohue T.J."/>
            <person name="Kaplan S."/>
        </authorList>
    </citation>
    <scope>NUCLEOTIDE SEQUENCE [LARGE SCALE GENOMIC DNA]</scope>
    <source>
        <strain evidence="4">ATCC 17025</strain>
    </source>
</reference>
<evidence type="ECO:0000256" key="1">
    <source>
        <dbReference type="SAM" id="Coils"/>
    </source>
</evidence>
<gene>
    <name evidence="4" type="ordered locus">Rsph17025_1655</name>
</gene>
<dbReference type="KEGG" id="rsq:Rsph17025_1655"/>
<evidence type="ECO:0000256" key="2">
    <source>
        <dbReference type="SAM" id="MobiDB-lite"/>
    </source>
</evidence>
<protein>
    <submittedName>
        <fullName evidence="4">Uncharacterized protein</fullName>
    </submittedName>
</protein>
<sequence>MTEETDPLSDGIARALGAANAANDAAQDLEQLQIEHRAFMDRMIRSQKRMQALSLGALTGAGVAILLGGLVYFRSVADLRETSEIQAQAGELMVTRLSDLGAAIEKVEGLADRIETQEATLKTAIEAVGERLAGDLETFSGQAAAIEPQFATAIQSHVDQGLAATREALILALGEVDNSLRKAIESGAGTSPELRALIEEMRANRPAPRAAAPAPKPAATSRPAKAAPPAAPRPAAKPADNPIRFP</sequence>
<keyword evidence="3" id="KW-0812">Transmembrane</keyword>
<dbReference type="EMBL" id="CP000661">
    <property type="protein sequence ID" value="ABP70548.1"/>
    <property type="molecule type" value="Genomic_DNA"/>
</dbReference>
<feature type="transmembrane region" description="Helical" evidence="3">
    <location>
        <begin position="52"/>
        <end position="73"/>
    </location>
</feature>
<keyword evidence="3" id="KW-1133">Transmembrane helix</keyword>